<accession>A0A7S3CP03</accession>
<gene>
    <name evidence="1" type="ORF">SRAS04492_LOCUS5313</name>
</gene>
<dbReference type="AlphaFoldDB" id="A0A7S3CP03"/>
<reference evidence="1" key="1">
    <citation type="submission" date="2021-01" db="EMBL/GenBank/DDBJ databases">
        <authorList>
            <person name="Corre E."/>
            <person name="Pelletier E."/>
            <person name="Niang G."/>
            <person name="Scheremetjew M."/>
            <person name="Finn R."/>
            <person name="Kale V."/>
            <person name="Holt S."/>
            <person name="Cochrane G."/>
            <person name="Meng A."/>
            <person name="Brown T."/>
            <person name="Cohen L."/>
        </authorList>
    </citation>
    <scope>NUCLEOTIDE SEQUENCE</scope>
    <source>
        <strain evidence="1">Ras09</strain>
    </source>
</reference>
<proteinExistence type="predicted"/>
<dbReference type="EMBL" id="HBIA01010359">
    <property type="protein sequence ID" value="CAE0233512.1"/>
    <property type="molecule type" value="Transcribed_RNA"/>
</dbReference>
<name>A0A7S3CP03_9SPIT</name>
<protein>
    <submittedName>
        <fullName evidence="1">Uncharacterized protein</fullName>
    </submittedName>
</protein>
<organism evidence="1">
    <name type="scientific">Strombidium rassoulzadegani</name>
    <dbReference type="NCBI Taxonomy" id="1082188"/>
    <lineage>
        <taxon>Eukaryota</taxon>
        <taxon>Sar</taxon>
        <taxon>Alveolata</taxon>
        <taxon>Ciliophora</taxon>
        <taxon>Intramacronucleata</taxon>
        <taxon>Spirotrichea</taxon>
        <taxon>Oligotrichia</taxon>
        <taxon>Strombidiidae</taxon>
        <taxon>Strombidium</taxon>
    </lineage>
</organism>
<evidence type="ECO:0000313" key="1">
    <source>
        <dbReference type="EMBL" id="CAE0233512.1"/>
    </source>
</evidence>
<sequence>MGKSMTQANVSVTLTQAGDTVAKNIKPTSHWESTYKNVIEKVGEKDRIVSRRPLWSINRVAYSSGRGYYETEFKDGFGEKSFKLREKNTERLALLDRRAKELYNAKQNISENYNIRVPGYQGHKPMSVVNDRGNPRQECLSMKGESFS</sequence>